<name>A0A427Y5L5_9TREE</name>
<gene>
    <name evidence="2" type="ORF">EHS24_004633</name>
</gene>
<evidence type="ECO:0000256" key="1">
    <source>
        <dbReference type="SAM" id="MobiDB-lite"/>
    </source>
</evidence>
<feature type="region of interest" description="Disordered" evidence="1">
    <location>
        <begin position="449"/>
        <end position="483"/>
    </location>
</feature>
<feature type="compositionally biased region" description="Low complexity" evidence="1">
    <location>
        <begin position="211"/>
        <end position="229"/>
    </location>
</feature>
<feature type="compositionally biased region" description="Acidic residues" evidence="1">
    <location>
        <begin position="272"/>
        <end position="293"/>
    </location>
</feature>
<dbReference type="EMBL" id="RSCE01000002">
    <property type="protein sequence ID" value="RSH86383.1"/>
    <property type="molecule type" value="Genomic_DNA"/>
</dbReference>
<reference evidence="2 3" key="1">
    <citation type="submission" date="2018-11" db="EMBL/GenBank/DDBJ databases">
        <title>Genome sequence of Apiotrichum porosum DSM 27194.</title>
        <authorList>
            <person name="Aliyu H."/>
            <person name="Gorte O."/>
            <person name="Ochsenreither K."/>
        </authorList>
    </citation>
    <scope>NUCLEOTIDE SEQUENCE [LARGE SCALE GENOMIC DNA]</scope>
    <source>
        <strain evidence="2 3">DSM 27194</strain>
    </source>
</reference>
<feature type="region of interest" description="Disordered" evidence="1">
    <location>
        <begin position="387"/>
        <end position="422"/>
    </location>
</feature>
<feature type="compositionally biased region" description="Low complexity" evidence="1">
    <location>
        <begin position="94"/>
        <end position="109"/>
    </location>
</feature>
<feature type="compositionally biased region" description="Low complexity" evidence="1">
    <location>
        <begin position="164"/>
        <end position="174"/>
    </location>
</feature>
<dbReference type="GeneID" id="39589176"/>
<comment type="caution">
    <text evidence="2">The sequence shown here is derived from an EMBL/GenBank/DDBJ whole genome shotgun (WGS) entry which is preliminary data.</text>
</comment>
<organism evidence="2 3">
    <name type="scientific">Apiotrichum porosum</name>
    <dbReference type="NCBI Taxonomy" id="105984"/>
    <lineage>
        <taxon>Eukaryota</taxon>
        <taxon>Fungi</taxon>
        <taxon>Dikarya</taxon>
        <taxon>Basidiomycota</taxon>
        <taxon>Agaricomycotina</taxon>
        <taxon>Tremellomycetes</taxon>
        <taxon>Trichosporonales</taxon>
        <taxon>Trichosporonaceae</taxon>
        <taxon>Apiotrichum</taxon>
    </lineage>
</organism>
<dbReference type="RefSeq" id="XP_028479168.1">
    <property type="nucleotide sequence ID" value="XM_028620196.1"/>
</dbReference>
<feature type="region of interest" description="Disordered" evidence="1">
    <location>
        <begin position="211"/>
        <end position="322"/>
    </location>
</feature>
<protein>
    <submittedName>
        <fullName evidence="2">Uncharacterized protein</fullName>
    </submittedName>
</protein>
<evidence type="ECO:0000313" key="3">
    <source>
        <dbReference type="Proteomes" id="UP000279236"/>
    </source>
</evidence>
<dbReference type="STRING" id="105984.A0A427Y5L5"/>
<dbReference type="AlphaFoldDB" id="A0A427Y5L5"/>
<keyword evidence="3" id="KW-1185">Reference proteome</keyword>
<sequence>MALSPLTFGAEAVSVSPISTYMSHDSPRSPYSPPVAVAARQPRRAQTLPLEPLTFTKVAVSPAPSVGIPSRSGSTSGVTDSEGGLLSDERDVYSPVSPLSRSPSLLTSLIQAQGRLTKSKTHSPCTTTPPARPMPCSSQFASLPRPPRAQPILRRCSTSGAERLSGLSGASGPSGDEGVKHTETVTSLASVSIRHRRSCLKFAVTPRPLQLAAGSSQQQQQQQLSTATACRPHLSVATPQTPGAGPSTRPRINRVPSYRRSPPPAQSTGTSYDEETYAVAEEEEGDEEVDEEVTTPGFGSDADSAGYEEDSEDGFTSDDEDTVLSLAGRWHHRPAFAPSFATPTPILAPAARRAALPDCPATTTDDGAAIEIRRPPRIRIAAAGQEKYACPRHRSPPPTSVLEAHGPRPAPPAARSPSAAELCRRRTGIARPPPPPSFRPGTVCRGWKSDDGRGHHRNAAPVAKPPPRGLRFQHRRDSAPAAPAVDEVHVLAAAVRAACHRDPRGGLKRVLRACDATATATATATVTGARERL</sequence>
<accession>A0A427Y5L5</accession>
<dbReference type="Proteomes" id="UP000279236">
    <property type="component" value="Unassembled WGS sequence"/>
</dbReference>
<feature type="compositionally biased region" description="Polar residues" evidence="1">
    <location>
        <begin position="110"/>
        <end position="129"/>
    </location>
</feature>
<evidence type="ECO:0000313" key="2">
    <source>
        <dbReference type="EMBL" id="RSH86383.1"/>
    </source>
</evidence>
<dbReference type="OrthoDB" id="10676490at2759"/>
<proteinExistence type="predicted"/>
<feature type="compositionally biased region" description="Acidic residues" evidence="1">
    <location>
        <begin position="306"/>
        <end position="322"/>
    </location>
</feature>
<feature type="region of interest" description="Disordered" evidence="1">
    <location>
        <begin position="59"/>
        <end position="182"/>
    </location>
</feature>